<keyword evidence="5" id="KW-1185">Reference proteome</keyword>
<dbReference type="GeneID" id="41979716"/>
<dbReference type="Proteomes" id="UP000319257">
    <property type="component" value="Unassembled WGS sequence"/>
</dbReference>
<proteinExistence type="inferred from homology"/>
<dbReference type="PANTHER" id="PTHR10779">
    <property type="entry name" value="DYNEIN LIGHT CHAIN ROADBLOCK"/>
    <property type="match status" value="1"/>
</dbReference>
<reference evidence="4 5" key="1">
    <citation type="submission" date="2019-06" db="EMBL/GenBank/DDBJ databases">
        <title>Draft genome sequence of the filamentous fungus Phialemoniopsis curvata isolated from diesel fuel.</title>
        <authorList>
            <person name="Varaljay V.A."/>
            <person name="Lyon W.J."/>
            <person name="Crouch A.L."/>
            <person name="Drake C.E."/>
            <person name="Hollomon J.M."/>
            <person name="Nadeau L.J."/>
            <person name="Nunn H.S."/>
            <person name="Stevenson B.S."/>
            <person name="Bojanowski C.L."/>
            <person name="Crookes-Goodson W.J."/>
        </authorList>
    </citation>
    <scope>NUCLEOTIDE SEQUENCE [LARGE SCALE GENOMIC DNA]</scope>
    <source>
        <strain evidence="4 5">D216</strain>
    </source>
</reference>
<feature type="compositionally biased region" description="Polar residues" evidence="2">
    <location>
        <begin position="67"/>
        <end position="80"/>
    </location>
</feature>
<feature type="compositionally biased region" description="Low complexity" evidence="2">
    <location>
        <begin position="57"/>
        <end position="66"/>
    </location>
</feature>
<dbReference type="Pfam" id="PF03259">
    <property type="entry name" value="Robl_LC7"/>
    <property type="match status" value="1"/>
</dbReference>
<feature type="domain" description="Roadblock/LAMTOR2" evidence="3">
    <location>
        <begin position="13"/>
        <end position="135"/>
    </location>
</feature>
<dbReference type="RefSeq" id="XP_030998972.1">
    <property type="nucleotide sequence ID" value="XM_031135092.1"/>
</dbReference>
<evidence type="ECO:0000256" key="2">
    <source>
        <dbReference type="SAM" id="MobiDB-lite"/>
    </source>
</evidence>
<dbReference type="STRING" id="1093900.A0A507BJM2"/>
<dbReference type="OrthoDB" id="9985637at2759"/>
<sequence length="140" mass="15018">MAEPLPSGSADALEETLGRLSKKAGVQATIVLDRTSGAILKTSGQISWIRSTKTNGASSQAQSQVAFSTEANTSQPSEQQGAEELAALVWAFVKTAGTLVDEIDSEDELKLLRLRTRKQELVIVPDTKYLLIVIHETPPA</sequence>
<evidence type="ECO:0000256" key="1">
    <source>
        <dbReference type="ARBA" id="ARBA00007191"/>
    </source>
</evidence>
<dbReference type="Gene3D" id="3.30.450.30">
    <property type="entry name" value="Dynein light chain 2a, cytoplasmic"/>
    <property type="match status" value="1"/>
</dbReference>
<dbReference type="InterPro" id="IPR004942">
    <property type="entry name" value="Roadblock/LAMTOR2_dom"/>
</dbReference>
<evidence type="ECO:0000313" key="4">
    <source>
        <dbReference type="EMBL" id="TPX17261.1"/>
    </source>
</evidence>
<feature type="region of interest" description="Disordered" evidence="2">
    <location>
        <begin position="53"/>
        <end position="80"/>
    </location>
</feature>
<protein>
    <recommendedName>
        <fullName evidence="3">Roadblock/LAMTOR2 domain-containing protein</fullName>
    </recommendedName>
</protein>
<dbReference type="InParanoid" id="A0A507BJM2"/>
<comment type="similarity">
    <text evidence="1">Belongs to the GAMAD family.</text>
</comment>
<comment type="caution">
    <text evidence="4">The sequence shown here is derived from an EMBL/GenBank/DDBJ whole genome shotgun (WGS) entry which is preliminary data.</text>
</comment>
<gene>
    <name evidence="4" type="ORF">E0L32_012269</name>
</gene>
<evidence type="ECO:0000259" key="3">
    <source>
        <dbReference type="SMART" id="SM00960"/>
    </source>
</evidence>
<organism evidence="4 5">
    <name type="scientific">Thyridium curvatum</name>
    <dbReference type="NCBI Taxonomy" id="1093900"/>
    <lineage>
        <taxon>Eukaryota</taxon>
        <taxon>Fungi</taxon>
        <taxon>Dikarya</taxon>
        <taxon>Ascomycota</taxon>
        <taxon>Pezizomycotina</taxon>
        <taxon>Sordariomycetes</taxon>
        <taxon>Sordariomycetidae</taxon>
        <taxon>Thyridiales</taxon>
        <taxon>Thyridiaceae</taxon>
        <taxon>Thyridium</taxon>
    </lineage>
</organism>
<dbReference type="SMART" id="SM00960">
    <property type="entry name" value="Robl_LC7"/>
    <property type="match status" value="1"/>
</dbReference>
<name>A0A507BJM2_9PEZI</name>
<dbReference type="EMBL" id="SKBQ01000149">
    <property type="protein sequence ID" value="TPX17261.1"/>
    <property type="molecule type" value="Genomic_DNA"/>
</dbReference>
<evidence type="ECO:0000313" key="5">
    <source>
        <dbReference type="Proteomes" id="UP000319257"/>
    </source>
</evidence>
<dbReference type="SUPFAM" id="SSF103196">
    <property type="entry name" value="Roadblock/LC7 domain"/>
    <property type="match status" value="1"/>
</dbReference>
<dbReference type="AlphaFoldDB" id="A0A507BJM2"/>
<accession>A0A507BJM2</accession>